<evidence type="ECO:0008006" key="7">
    <source>
        <dbReference type="Google" id="ProtNLM"/>
    </source>
</evidence>
<dbReference type="RefSeq" id="WP_236891471.1">
    <property type="nucleotide sequence ID" value="NZ_AP024488.1"/>
</dbReference>
<protein>
    <recommendedName>
        <fullName evidence="7">Glycosyltransferase</fullName>
    </recommendedName>
</protein>
<dbReference type="PANTHER" id="PTHR45947:SF14">
    <property type="entry name" value="SLL1723 PROTEIN"/>
    <property type="match status" value="1"/>
</dbReference>
<proteinExistence type="predicted"/>
<dbReference type="SUPFAM" id="SSF53448">
    <property type="entry name" value="Nucleotide-diphospho-sugar transferases"/>
    <property type="match status" value="1"/>
</dbReference>
<evidence type="ECO:0000259" key="3">
    <source>
        <dbReference type="Pfam" id="PF00535"/>
    </source>
</evidence>
<dbReference type="InterPro" id="IPR050194">
    <property type="entry name" value="Glycosyltransferase_grp1"/>
</dbReference>
<evidence type="ECO:0000313" key="6">
    <source>
        <dbReference type="Proteomes" id="UP001320148"/>
    </source>
</evidence>
<reference evidence="5 6" key="1">
    <citation type="submission" date="2021-02" db="EMBL/GenBank/DDBJ databases">
        <title>Complete genome of Desulfoluna sp. strain ASN36.</title>
        <authorList>
            <person name="Takahashi A."/>
            <person name="Kojima H."/>
            <person name="Fukui M."/>
        </authorList>
    </citation>
    <scope>NUCLEOTIDE SEQUENCE [LARGE SCALE GENOMIC DNA]</scope>
    <source>
        <strain evidence="5 6">ASN36</strain>
    </source>
</reference>
<feature type="region of interest" description="Disordered" evidence="1">
    <location>
        <begin position="715"/>
        <end position="741"/>
    </location>
</feature>
<dbReference type="Gene3D" id="3.40.50.2000">
    <property type="entry name" value="Glycogen Phosphorylase B"/>
    <property type="match status" value="2"/>
</dbReference>
<evidence type="ECO:0000259" key="4">
    <source>
        <dbReference type="Pfam" id="PF13439"/>
    </source>
</evidence>
<dbReference type="Gene3D" id="3.90.550.10">
    <property type="entry name" value="Spore Coat Polysaccharide Biosynthesis Protein SpsA, Chain A"/>
    <property type="match status" value="1"/>
</dbReference>
<dbReference type="InterPro" id="IPR029044">
    <property type="entry name" value="Nucleotide-diphossugar_trans"/>
</dbReference>
<dbReference type="EMBL" id="AP024488">
    <property type="protein sequence ID" value="BCS95197.1"/>
    <property type="molecule type" value="Genomic_DNA"/>
</dbReference>
<evidence type="ECO:0000256" key="1">
    <source>
        <dbReference type="SAM" id="MobiDB-lite"/>
    </source>
</evidence>
<dbReference type="SUPFAM" id="SSF53756">
    <property type="entry name" value="UDP-Glycosyltransferase/glycogen phosphorylase"/>
    <property type="match status" value="1"/>
</dbReference>
<feature type="domain" description="Glycosyltransferase 2-like" evidence="3">
    <location>
        <begin position="428"/>
        <end position="546"/>
    </location>
</feature>
<dbReference type="InterPro" id="IPR001173">
    <property type="entry name" value="Glyco_trans_2-like"/>
</dbReference>
<accession>A0ABM7PC08</accession>
<dbReference type="Proteomes" id="UP001320148">
    <property type="component" value="Chromosome"/>
</dbReference>
<dbReference type="InterPro" id="IPR028098">
    <property type="entry name" value="Glyco_trans_4-like_N"/>
</dbReference>
<dbReference type="Pfam" id="PF00535">
    <property type="entry name" value="Glycos_transf_2"/>
    <property type="match status" value="1"/>
</dbReference>
<keyword evidence="6" id="KW-1185">Reference proteome</keyword>
<gene>
    <name evidence="5" type="ORF">DSLASN_08290</name>
</gene>
<feature type="domain" description="Glycosyl transferase family 1" evidence="2">
    <location>
        <begin position="216"/>
        <end position="383"/>
    </location>
</feature>
<name>A0ABM7PC08_9BACT</name>
<dbReference type="PANTHER" id="PTHR45947">
    <property type="entry name" value="SULFOQUINOVOSYL TRANSFERASE SQD2"/>
    <property type="match status" value="1"/>
</dbReference>
<dbReference type="Pfam" id="PF00534">
    <property type="entry name" value="Glycos_transf_1"/>
    <property type="match status" value="1"/>
</dbReference>
<sequence>MKDKIAYLAPEIPALSATFVTGELLEMEKLGFSVLPISVHRPSPPATGPEADRLRRVTCYLYEQSRGALLLSHFRRFVTHPVGYIQSLILLVGDLFRVGPISRTAAGLCYRWARAAHLADILKANRCEHFHTHFAHIPTDLAMYASAMGGIPFSFTAHANDLFERGWLLKEKVKRAAFAATISEFNLRYLTARGAPEEPIHVIRCGVDPTLFEARPTKEPSSPPLLGSIGRMVEKKGFHQLIKACAILKRQGIDFHLEMAGDGPMKEKLQQKALELGLDAEVTFKGALPHTEVPGWLSTLDGFLLPCRRDENGDMDGIPVVLMEAMASGVPVVSTAISGIPELIDDGTTGLLCEAENEGELAEALKRILGDRELRQALSKNGRGKVEAEFHQGANAAALGRLIRRASFVKAFPPKRRRPQGDPPRYIIISPVRDEEAYLPATIACIAAQTIQPTEYILVDDGSTDQTADIIKKAAEAHPFIRYVKRENRGERQVGPGVVEAFYDGYEAIGTSSYDFICKMDGDLTIGPTYFETLFELFRQDPYLGAASGKLFLDVGDGRMVEERITDESVLGGTLCISRDCYEAIGGFTRQVMWDGITFHRCRMEGYRTRSFRLPELDITDHRIMGSSHKSIYHGRLRWGWGQYFMGTHPLYILVVGLYRMLERPYVLGGLLIVAGYLKGWVTRTRQYAHPGFKRSLHAWQLERLKLGQRLEVIPEPSTSAPPVRSKPQEVADADHPTEAP</sequence>
<evidence type="ECO:0000313" key="5">
    <source>
        <dbReference type="EMBL" id="BCS95197.1"/>
    </source>
</evidence>
<dbReference type="CDD" id="cd00761">
    <property type="entry name" value="Glyco_tranf_GTA_type"/>
    <property type="match status" value="1"/>
</dbReference>
<dbReference type="InterPro" id="IPR001296">
    <property type="entry name" value="Glyco_trans_1"/>
</dbReference>
<feature type="domain" description="Glycosyltransferase subfamily 4-like N-terminal" evidence="4">
    <location>
        <begin position="106"/>
        <end position="210"/>
    </location>
</feature>
<evidence type="ECO:0000259" key="2">
    <source>
        <dbReference type="Pfam" id="PF00534"/>
    </source>
</evidence>
<organism evidence="5 6">
    <name type="scientific">Desulfoluna limicola</name>
    <dbReference type="NCBI Taxonomy" id="2810562"/>
    <lineage>
        <taxon>Bacteria</taxon>
        <taxon>Pseudomonadati</taxon>
        <taxon>Thermodesulfobacteriota</taxon>
        <taxon>Desulfobacteria</taxon>
        <taxon>Desulfobacterales</taxon>
        <taxon>Desulfolunaceae</taxon>
        <taxon>Desulfoluna</taxon>
    </lineage>
</organism>
<feature type="compositionally biased region" description="Basic and acidic residues" evidence="1">
    <location>
        <begin position="727"/>
        <end position="741"/>
    </location>
</feature>
<dbReference type="Pfam" id="PF13439">
    <property type="entry name" value="Glyco_transf_4"/>
    <property type="match status" value="1"/>
</dbReference>